<feature type="compositionally biased region" description="Polar residues" evidence="2">
    <location>
        <begin position="21"/>
        <end position="31"/>
    </location>
</feature>
<evidence type="ECO:0000313" key="3">
    <source>
        <dbReference type="EMBL" id="KZT39249.1"/>
    </source>
</evidence>
<dbReference type="Proteomes" id="UP000076798">
    <property type="component" value="Unassembled WGS sequence"/>
</dbReference>
<dbReference type="AlphaFoldDB" id="A0A166E692"/>
<name>A0A166E692_9AGAM</name>
<feature type="compositionally biased region" description="Acidic residues" evidence="2">
    <location>
        <begin position="93"/>
        <end position="103"/>
    </location>
</feature>
<evidence type="ECO:0000256" key="1">
    <source>
        <dbReference type="SAM" id="Coils"/>
    </source>
</evidence>
<sequence>MSEFEQNFAPARDVPVRRPTMETTIPNTGDSSVLPEAPFRFADTTEPLPRPPLAEKTVLDACVPGEKGSSKKSAGKKRGRNKENDLTDFVVDNSDEEIAEKDDDGARPTKKKKKAQSKKDPKGKGKSSETAEVATTSTSVAAASAGTETYLSRCFNADELAIIFDRLTLFRERETQLKLYEDNATVHAARLSLEAEQKRKEVLRLELKVECIKKANLILEIMSKWIIKNFSNGDRNVPVLRVVGKGQDCLMGQRTVLFGVREGRSGGGQFGADDFKDASPGTEDRDKLCVGDYERLPGFDLDTGMLNTQDGEHGLNETVAKHLCGLVETVRNRCLADMVDDVALKAAEEIVPRVKVSTMDDGIRERIYAVHGTRWQDTGPCLGIVSESVSGGNISLTGNGLWDGGDEDRSIGAANPGCETGGTRSASVERAFGID</sequence>
<organism evidence="3 4">
    <name type="scientific">Sistotremastrum suecicum HHB10207 ss-3</name>
    <dbReference type="NCBI Taxonomy" id="1314776"/>
    <lineage>
        <taxon>Eukaryota</taxon>
        <taxon>Fungi</taxon>
        <taxon>Dikarya</taxon>
        <taxon>Basidiomycota</taxon>
        <taxon>Agaricomycotina</taxon>
        <taxon>Agaricomycetes</taxon>
        <taxon>Sistotremastrales</taxon>
        <taxon>Sistotremastraceae</taxon>
        <taxon>Sistotremastrum</taxon>
    </lineage>
</organism>
<dbReference type="EMBL" id="KV428049">
    <property type="protein sequence ID" value="KZT39249.1"/>
    <property type="molecule type" value="Genomic_DNA"/>
</dbReference>
<feature type="coiled-coil region" evidence="1">
    <location>
        <begin position="188"/>
        <end position="215"/>
    </location>
</feature>
<keyword evidence="1" id="KW-0175">Coiled coil</keyword>
<accession>A0A166E692</accession>
<evidence type="ECO:0000256" key="2">
    <source>
        <dbReference type="SAM" id="MobiDB-lite"/>
    </source>
</evidence>
<feature type="compositionally biased region" description="Basic and acidic residues" evidence="2">
    <location>
        <begin position="117"/>
        <end position="129"/>
    </location>
</feature>
<gene>
    <name evidence="3" type="ORF">SISSUDRAFT_1032793</name>
</gene>
<evidence type="ECO:0000313" key="4">
    <source>
        <dbReference type="Proteomes" id="UP000076798"/>
    </source>
</evidence>
<proteinExistence type="predicted"/>
<feature type="compositionally biased region" description="Low complexity" evidence="2">
    <location>
        <begin position="130"/>
        <end position="139"/>
    </location>
</feature>
<feature type="region of interest" description="Disordered" evidence="2">
    <location>
        <begin position="1"/>
        <end position="139"/>
    </location>
</feature>
<reference evidence="3 4" key="1">
    <citation type="journal article" date="2016" name="Mol. Biol. Evol.">
        <title>Comparative Genomics of Early-Diverging Mushroom-Forming Fungi Provides Insights into the Origins of Lignocellulose Decay Capabilities.</title>
        <authorList>
            <person name="Nagy L.G."/>
            <person name="Riley R."/>
            <person name="Tritt A."/>
            <person name="Adam C."/>
            <person name="Daum C."/>
            <person name="Floudas D."/>
            <person name="Sun H."/>
            <person name="Yadav J.S."/>
            <person name="Pangilinan J."/>
            <person name="Larsson K.H."/>
            <person name="Matsuura K."/>
            <person name="Barry K."/>
            <person name="Labutti K."/>
            <person name="Kuo R."/>
            <person name="Ohm R.A."/>
            <person name="Bhattacharya S.S."/>
            <person name="Shirouzu T."/>
            <person name="Yoshinaga Y."/>
            <person name="Martin F.M."/>
            <person name="Grigoriev I.V."/>
            <person name="Hibbett D.S."/>
        </authorList>
    </citation>
    <scope>NUCLEOTIDE SEQUENCE [LARGE SCALE GENOMIC DNA]</scope>
    <source>
        <strain evidence="3 4">HHB10207 ss-3</strain>
    </source>
</reference>
<protein>
    <submittedName>
        <fullName evidence="3">Uncharacterized protein</fullName>
    </submittedName>
</protein>
<keyword evidence="4" id="KW-1185">Reference proteome</keyword>